<evidence type="ECO:0000313" key="3">
    <source>
        <dbReference type="Proteomes" id="UP000237752"/>
    </source>
</evidence>
<dbReference type="PRINTS" id="PR00111">
    <property type="entry name" value="ABHYDROLASE"/>
</dbReference>
<comment type="caution">
    <text evidence="2">The sequence shown here is derived from an EMBL/GenBank/DDBJ whole genome shotgun (WGS) entry which is preliminary data.</text>
</comment>
<evidence type="ECO:0000259" key="1">
    <source>
        <dbReference type="Pfam" id="PF12146"/>
    </source>
</evidence>
<dbReference type="InterPro" id="IPR051044">
    <property type="entry name" value="MAG_DAG_Lipase"/>
</dbReference>
<dbReference type="OrthoDB" id="9806902at2"/>
<organism evidence="2 3">
    <name type="scientific">Antricoccus suffuscus</name>
    <dbReference type="NCBI Taxonomy" id="1629062"/>
    <lineage>
        <taxon>Bacteria</taxon>
        <taxon>Bacillati</taxon>
        <taxon>Actinomycetota</taxon>
        <taxon>Actinomycetes</taxon>
        <taxon>Geodermatophilales</taxon>
        <taxon>Antricoccaceae</taxon>
        <taxon>Antricoccus</taxon>
    </lineage>
</organism>
<dbReference type="InterPro" id="IPR029058">
    <property type="entry name" value="AB_hydrolase_fold"/>
</dbReference>
<dbReference type="RefSeq" id="WP_146135335.1">
    <property type="nucleotide sequence ID" value="NZ_PVUE01000006.1"/>
</dbReference>
<gene>
    <name evidence="2" type="ORF">CLV47_10683</name>
</gene>
<sequence>MPFFDGARGRVFYRNWLADEPAATIVFLHGFGEHSGLYERYAAALNARGISLWALDQIGHGQSDGPRGHVDSMDDLVANAAQLVALASQDHRPITLQGHSLGAAAATVFALREPALFDRLVISGAPLSGSDWMIEAFDAPADATLDLDPADLSSDPDYLHALENDPLAFTEADVLGTLSRTLPTAWTEVAERIASLTIPVLVVHGEEDPVAPYAATLVATEPLPDRHIALFPGAKHDVLNETMHAEVATAIADFVLDHQPHGATDA</sequence>
<dbReference type="GO" id="GO:0016787">
    <property type="term" value="F:hydrolase activity"/>
    <property type="evidence" value="ECO:0007669"/>
    <property type="project" value="UniProtKB-KW"/>
</dbReference>
<protein>
    <submittedName>
        <fullName evidence="2">Alpha-beta hydrolase superfamily lysophospholipase</fullName>
    </submittedName>
</protein>
<reference evidence="2 3" key="1">
    <citation type="submission" date="2018-03" db="EMBL/GenBank/DDBJ databases">
        <title>Genomic Encyclopedia of Archaeal and Bacterial Type Strains, Phase II (KMG-II): from individual species to whole genera.</title>
        <authorList>
            <person name="Goeker M."/>
        </authorList>
    </citation>
    <scope>NUCLEOTIDE SEQUENCE [LARGE SCALE GENOMIC DNA]</scope>
    <source>
        <strain evidence="2 3">DSM 100065</strain>
    </source>
</reference>
<dbReference type="AlphaFoldDB" id="A0A2T1A0T2"/>
<dbReference type="SUPFAM" id="SSF53474">
    <property type="entry name" value="alpha/beta-Hydrolases"/>
    <property type="match status" value="1"/>
</dbReference>
<dbReference type="EMBL" id="PVUE01000006">
    <property type="protein sequence ID" value="PRZ42212.1"/>
    <property type="molecule type" value="Genomic_DNA"/>
</dbReference>
<dbReference type="Gene3D" id="3.40.50.1820">
    <property type="entry name" value="alpha/beta hydrolase"/>
    <property type="match status" value="1"/>
</dbReference>
<feature type="domain" description="Serine aminopeptidase S33" evidence="1">
    <location>
        <begin position="20"/>
        <end position="242"/>
    </location>
</feature>
<dbReference type="InterPro" id="IPR022742">
    <property type="entry name" value="Hydrolase_4"/>
</dbReference>
<proteinExistence type="predicted"/>
<evidence type="ECO:0000313" key="2">
    <source>
        <dbReference type="EMBL" id="PRZ42212.1"/>
    </source>
</evidence>
<dbReference type="InterPro" id="IPR000073">
    <property type="entry name" value="AB_hydrolase_1"/>
</dbReference>
<accession>A0A2T1A0T2</accession>
<dbReference type="Proteomes" id="UP000237752">
    <property type="component" value="Unassembled WGS sequence"/>
</dbReference>
<dbReference type="PANTHER" id="PTHR11614">
    <property type="entry name" value="PHOSPHOLIPASE-RELATED"/>
    <property type="match status" value="1"/>
</dbReference>
<keyword evidence="2" id="KW-0378">Hydrolase</keyword>
<dbReference type="Pfam" id="PF12146">
    <property type="entry name" value="Hydrolase_4"/>
    <property type="match status" value="1"/>
</dbReference>
<name>A0A2T1A0T2_9ACTN</name>
<keyword evidence="3" id="KW-1185">Reference proteome</keyword>